<name>A0ABR2HEU5_9EUKA</name>
<accession>A0ABR2HEU5</accession>
<dbReference type="Proteomes" id="UP001470230">
    <property type="component" value="Unassembled WGS sequence"/>
</dbReference>
<gene>
    <name evidence="1" type="ORF">M9Y10_020895</name>
</gene>
<dbReference type="EMBL" id="JAPFFF010000030">
    <property type="protein sequence ID" value="KAK8845959.1"/>
    <property type="molecule type" value="Genomic_DNA"/>
</dbReference>
<evidence type="ECO:0000313" key="2">
    <source>
        <dbReference type="Proteomes" id="UP001470230"/>
    </source>
</evidence>
<sequence>MASLACEEHNSQETGKDQIVYITTNTFDESQIDNVDFRFVIDRIKNEIKEQFPTENLLVLLVCGGDMFIDKRFSEQDEIVAISRDGFRIETETNVGKNLYICNDFVKDEVMNIKVTKDNFEDVKENMHESVVKYLHDVVHWI</sequence>
<keyword evidence="2" id="KW-1185">Reference proteome</keyword>
<evidence type="ECO:0000313" key="1">
    <source>
        <dbReference type="EMBL" id="KAK8845959.1"/>
    </source>
</evidence>
<comment type="caution">
    <text evidence="1">The sequence shown here is derived from an EMBL/GenBank/DDBJ whole genome shotgun (WGS) entry which is preliminary data.</text>
</comment>
<reference evidence="1 2" key="1">
    <citation type="submission" date="2024-04" db="EMBL/GenBank/DDBJ databases">
        <title>Tritrichomonas musculus Genome.</title>
        <authorList>
            <person name="Alves-Ferreira E."/>
            <person name="Grigg M."/>
            <person name="Lorenzi H."/>
            <person name="Galac M."/>
        </authorList>
    </citation>
    <scope>NUCLEOTIDE SEQUENCE [LARGE SCALE GENOMIC DNA]</scope>
    <source>
        <strain evidence="1 2">EAF2021</strain>
    </source>
</reference>
<organism evidence="1 2">
    <name type="scientific">Tritrichomonas musculus</name>
    <dbReference type="NCBI Taxonomy" id="1915356"/>
    <lineage>
        <taxon>Eukaryota</taxon>
        <taxon>Metamonada</taxon>
        <taxon>Parabasalia</taxon>
        <taxon>Tritrichomonadida</taxon>
        <taxon>Tritrichomonadidae</taxon>
        <taxon>Tritrichomonas</taxon>
    </lineage>
</organism>
<protein>
    <submittedName>
        <fullName evidence="1">Uncharacterized protein</fullName>
    </submittedName>
</protein>
<proteinExistence type="predicted"/>